<reference evidence="6" key="1">
    <citation type="submission" date="2017-02" db="UniProtKB">
        <authorList>
            <consortium name="WormBaseParasite"/>
        </authorList>
    </citation>
    <scope>IDENTIFICATION</scope>
</reference>
<dbReference type="Proteomes" id="UP000278807">
    <property type="component" value="Unassembled WGS sequence"/>
</dbReference>
<keyword evidence="1" id="KW-1133">Transmembrane helix</keyword>
<reference evidence="4 5" key="2">
    <citation type="submission" date="2018-11" db="EMBL/GenBank/DDBJ databases">
        <authorList>
            <consortium name="Pathogen Informatics"/>
        </authorList>
    </citation>
    <scope>NUCLEOTIDE SEQUENCE [LARGE SCALE GENOMIC DNA]</scope>
</reference>
<dbReference type="OrthoDB" id="6269336at2759"/>
<feature type="chain" id="PRO_5043132092" evidence="2">
    <location>
        <begin position="18"/>
        <end position="2276"/>
    </location>
</feature>
<gene>
    <name evidence="4" type="ORF">HNAJ_LOCUS10636</name>
</gene>
<evidence type="ECO:0000313" key="5">
    <source>
        <dbReference type="Proteomes" id="UP000278807"/>
    </source>
</evidence>
<keyword evidence="1" id="KW-0472">Membrane</keyword>
<name>A0A0R3TSL2_RODNA</name>
<keyword evidence="5" id="KW-1185">Reference proteome</keyword>
<dbReference type="InterPro" id="IPR007110">
    <property type="entry name" value="Ig-like_dom"/>
</dbReference>
<feature type="signal peptide" evidence="2">
    <location>
        <begin position="1"/>
        <end position="17"/>
    </location>
</feature>
<dbReference type="PROSITE" id="PS50835">
    <property type="entry name" value="IG_LIKE"/>
    <property type="match status" value="1"/>
</dbReference>
<feature type="transmembrane region" description="Helical" evidence="1">
    <location>
        <begin position="2242"/>
        <end position="2266"/>
    </location>
</feature>
<evidence type="ECO:0000313" key="6">
    <source>
        <dbReference type="WBParaSite" id="HNAJ_0001064101-mRNA-1"/>
    </source>
</evidence>
<evidence type="ECO:0000256" key="2">
    <source>
        <dbReference type="SAM" id="SignalP"/>
    </source>
</evidence>
<evidence type="ECO:0000259" key="3">
    <source>
        <dbReference type="PROSITE" id="PS50835"/>
    </source>
</evidence>
<feature type="domain" description="Ig-like" evidence="3">
    <location>
        <begin position="1821"/>
        <end position="1945"/>
    </location>
</feature>
<keyword evidence="1" id="KW-0812">Transmembrane</keyword>
<accession>A0A0R3TSL2</accession>
<protein>
    <submittedName>
        <fullName evidence="6">Ig-like domain-containing protein</fullName>
    </submittedName>
</protein>
<dbReference type="EMBL" id="UZAE01013138">
    <property type="protein sequence ID" value="VDO08410.1"/>
    <property type="molecule type" value="Genomic_DNA"/>
</dbReference>
<proteinExistence type="predicted"/>
<keyword evidence="2" id="KW-0732">Signal</keyword>
<evidence type="ECO:0000256" key="1">
    <source>
        <dbReference type="SAM" id="Phobius"/>
    </source>
</evidence>
<organism evidence="6">
    <name type="scientific">Rodentolepis nana</name>
    <name type="common">Dwarf tapeworm</name>
    <name type="synonym">Hymenolepis nana</name>
    <dbReference type="NCBI Taxonomy" id="102285"/>
    <lineage>
        <taxon>Eukaryota</taxon>
        <taxon>Metazoa</taxon>
        <taxon>Spiralia</taxon>
        <taxon>Lophotrochozoa</taxon>
        <taxon>Platyhelminthes</taxon>
        <taxon>Cestoda</taxon>
        <taxon>Eucestoda</taxon>
        <taxon>Cyclophyllidea</taxon>
        <taxon>Hymenolepididae</taxon>
        <taxon>Rodentolepis</taxon>
    </lineage>
</organism>
<dbReference type="WBParaSite" id="HNAJ_0001064101-mRNA-1">
    <property type="protein sequence ID" value="HNAJ_0001064101-mRNA-1"/>
    <property type="gene ID" value="HNAJ_0001064101"/>
</dbReference>
<evidence type="ECO:0000313" key="4">
    <source>
        <dbReference type="EMBL" id="VDO08410.1"/>
    </source>
</evidence>
<sequence length="2276" mass="259048">MQLIPLLFLLLLSSAKCRVQYYEADQLATEGGDWSVKFVPRIGHRVSNITWEFQNKTVIFCEYTGSKDGPVLNSYFKCPKGCLYEQCQAFDSYGIRIEENIFRLFAFKATSAMIGDYKITVTFIGKHYNFTSVSTLVKSSPSLLHLTSLVSNVPQITEALKSPSAAVLDKQNLDNLNSTLKFIHEGIFIKGSIKVNLGLPAGVIGIYLVRQPRNTHYPYYEPCEISSNASLHNFSCQPSIDDFAMGIFIANSVNASISNEQALGLLKDWVMKRLVLWRFDMPYVDTPAAPETVFGRDYRVIPLKIGWSAVIEAGEKVEIYCPLVKHASPRAINCFRSRALYFDTIDTTLPSGFWVEYFEGNKFFYLRKNSTDTSDSGVYGCTVKVNGYPQPVCSDRRLYVIGNVIPVRTLLYKDLVPTEDLEPTDRFEQFTEDKVPFLLTTQKAYILCWTETDTKYDYTLSLSLLKEDGNDTTEFPFNLTNTYILREGTHIIRIFKFYSISGEGNVNNGGKLRAYCSTSYEEMERSIPEWIIDPNDVNENAELGRVAANLRYIHMYHPTEGDLKFHGTVDRLDEYPVPLGTVIRCSGANGYPKPVYKWTAIDPTQFSTGFIGMSRVSKIFLDSPHGLPKSAFQGEQLKIPNDPKYKGMSYLLKCTASNKFAGHEFTSQRVVFLSICLCDIRFVQLDLSLILSPQIVAGISLVDSDNERSTLDIYGERYVHLLQQIILGLGYGEGLVRIGLHPTSVLSRNLREAPLYASVTHFSTKSSRIALAEGLISQIIRPQAIYATDPDACPQKLPVNLKEGFITALRDAPRSSKRPFAVVLPQDRWDVGDVQNFIQNIRKVYGEVISVFFEDDKTWAKGTPNYAIQIANFSSTCQRYSINSRASFIQRLPLFKAICAIAKPAVLYDETLMVAIFSSHQPHQFYSGETVKIFAIIRKTPFDKPPVTSWLCLIDEEEANYIKQGETDLDYLDSVCLQPLLKSKPSNLDSNCIYFELELALKKKLDKKYLLVYKRGVKNTLSSQEVAILPIRLNRGEFSKPTLRLKSPAVKAMDSAEFECEFVMPHLKFQVYLIYQPPNNDTYVIITQKTSMDLEYSYRNIGHNVTVPLIWPFFPAEAADREIYCAVSQIGQFKDNLYDLPPLVSEPIYHNLSAICPMRPTIERLVFPPKTNLTEGSRVTFICEAVTGQDHMHALQMSYIESSVDMIICSNRGGGKVNISVPCMFSPFRDSGCWSHEKVLSDIHPKGAFANCSISHRERDGAYIRRIEYTIPVITVRHFESFLFCETIPTWEVEEESRLLSDPIDNLFPVGPRVTYIRVGYYQWQCGVLAYPEPINASWAPLEASPETFASGLRRFQFTKDLAASVRHRGYLVSMSYFPMKFRRPDWRTPYEFTLKWPAPYVFQVGLFGKAKFVCYVVGPNNKTAYEEAVIMYGFGSSNGGWTASGSIEPDLGVVNPDDPWTIKCPLREIAENAEVFFHVFLLAQVKAPSIEPLEIPLLHLTIYKPKNDSSRINHLKLLGWWSFGRGREFDISLTKGHQDNQVVKIDLPKAFMHDTGRYMCRFHVDSVYYDAPVVPDLVVPADKQSPIIGYLAENRSWEFSDSYSRYLTFFDDEYFTSQCLIWRFQNPYETYFTKPLIAESTKRNPNMAKITKSPTILTEKTIFQHYSFYTVNISWHLNVHFDYDKHVGCYWNLDTKEERELGEKFGPLKICAPTESLKTRPDPNEPMARDGVIECYDDGEIYHEHEFTWVYRFGPLPRLNDSVEVSGIPRIIKSSKLDLYLLPMPGFYIYKCVASSFCGGKKMVSEKTIQFVVVGDEKAPAFTTVSISKRMILLPEKFTVECPSILSEGSYLTALNLTWFRINRPANTVSPHLNKFAKILSYHDLINNTVNISHPSLVAYHFGRRNREVFAIDIQSSSFEDYGFYGCTIGALRPVGEVRNLSLSQVSEYPICIVDNHADVQIVTKPDQSDDCYTEGEVINVYCQATVFQIFCDEEDKPVGSRFVETDATVHITSGNFDKSSPLRLFSFRILEWKPPIKTVQYAPVPITITRSHHNAKLSCLIEPKLLNVSLVNRNEWQRIRAKIIRRASRKLCVFSPASDYIIIPTPPEQVSMTKVAFKIESGEWVTCIASGNPPPTVTLDAYPMRRGALADAMRLGLEGIENWRDYSRAQPDWPSAPLKNDTGSMLMVLKELNDPPDVTYFGVCRGTNRVNKTEVTTYKTFIFRIRETRGFTSTATFNHFLIIAFMMALLIYVLGTFIHELLVLRHRHRRLKKE</sequence>